<dbReference type="InterPro" id="IPR052967">
    <property type="entry name" value="Stress_Response_Assoc"/>
</dbReference>
<dbReference type="PANTHER" id="PTHR38463:SF1">
    <property type="entry name" value="STRESS RESPONSE PROTEIN YSNF"/>
    <property type="match status" value="1"/>
</dbReference>
<comment type="caution">
    <text evidence="3">The sequence shown here is derived from an EMBL/GenBank/DDBJ whole genome shotgun (WGS) entry which is preliminary data.</text>
</comment>
<accession>A0A5A5TGG5</accession>
<dbReference type="OrthoDB" id="118405at2"/>
<feature type="compositionally biased region" description="Basic and acidic residues" evidence="1">
    <location>
        <begin position="338"/>
        <end position="358"/>
    </location>
</feature>
<feature type="region of interest" description="Disordered" evidence="1">
    <location>
        <begin position="296"/>
        <end position="358"/>
    </location>
</feature>
<evidence type="ECO:0000313" key="4">
    <source>
        <dbReference type="Proteomes" id="UP000322530"/>
    </source>
</evidence>
<feature type="domain" description="DUF2382" evidence="2">
    <location>
        <begin position="221"/>
        <end position="331"/>
    </location>
</feature>
<dbReference type="Pfam" id="PF09557">
    <property type="entry name" value="DUF2382"/>
    <property type="match status" value="1"/>
</dbReference>
<feature type="compositionally biased region" description="Basic and acidic residues" evidence="1">
    <location>
        <begin position="296"/>
        <end position="315"/>
    </location>
</feature>
<reference evidence="3 4" key="1">
    <citation type="submission" date="2019-01" db="EMBL/GenBank/DDBJ databases">
        <title>Draft genome sequence of Dictyobacter sp. Uno17.</title>
        <authorList>
            <person name="Wang C.M."/>
            <person name="Zheng Y."/>
            <person name="Sakai Y."/>
            <person name="Abe K."/>
            <person name="Yokota A."/>
            <person name="Yabe S."/>
        </authorList>
    </citation>
    <scope>NUCLEOTIDE SEQUENCE [LARGE SCALE GENOMIC DNA]</scope>
    <source>
        <strain evidence="3 4">Uno17</strain>
    </source>
</reference>
<proteinExistence type="predicted"/>
<organism evidence="3 4">
    <name type="scientific">Dictyobacter arantiisoli</name>
    <dbReference type="NCBI Taxonomy" id="2014874"/>
    <lineage>
        <taxon>Bacteria</taxon>
        <taxon>Bacillati</taxon>
        <taxon>Chloroflexota</taxon>
        <taxon>Ktedonobacteria</taxon>
        <taxon>Ktedonobacterales</taxon>
        <taxon>Dictyobacteraceae</taxon>
        <taxon>Dictyobacter</taxon>
    </lineage>
</organism>
<feature type="region of interest" description="Disordered" evidence="1">
    <location>
        <begin position="112"/>
        <end position="210"/>
    </location>
</feature>
<evidence type="ECO:0000259" key="2">
    <source>
        <dbReference type="Pfam" id="PF09557"/>
    </source>
</evidence>
<feature type="compositionally biased region" description="Basic and acidic residues" evidence="1">
    <location>
        <begin position="154"/>
        <end position="164"/>
    </location>
</feature>
<sequence length="358" mass="38680">MATTGTGIGVFENAETAENALNALYKAGFNHEHIYISKHHTSGGFLSGVKKAFTGEDSTSEHTVADDLSAMGLPDDEVQYYEQEYEAGHPVIAVKESGREQEAANILQENGAHAYNAGAGRGQTTRSTGTTRADMDRSTTEAGTGTGHTTRSSDPMRREMDRPESGMGAGGVKPSMDPTRTDMDRGIDPSQANIAGRTGMSEAARSGRARDIDEEGARNVRLREEQLRVEKERVQTGEVGLHKEVVTEQQSIDVPVSHEEVYIERHPVGGGNVDDSGVPLGQDETINIPLSGEQVRVSKETKATGEVSIGKHEVEGTQQVSDAVKHEEARVEQQGNSRIREGKDSDTFPPDKKGEKRI</sequence>
<dbReference type="NCBIfam" id="TIGR02271">
    <property type="entry name" value="YsnF/AvaK domain"/>
    <property type="match status" value="1"/>
</dbReference>
<dbReference type="EMBL" id="BIXY01000071">
    <property type="protein sequence ID" value="GCF10457.1"/>
    <property type="molecule type" value="Genomic_DNA"/>
</dbReference>
<keyword evidence="4" id="KW-1185">Reference proteome</keyword>
<feature type="compositionally biased region" description="Low complexity" evidence="1">
    <location>
        <begin position="140"/>
        <end position="150"/>
    </location>
</feature>
<protein>
    <recommendedName>
        <fullName evidence="2">DUF2382 domain-containing protein</fullName>
    </recommendedName>
</protein>
<dbReference type="RefSeq" id="WP_149403339.1">
    <property type="nucleotide sequence ID" value="NZ_BIXY01000071.1"/>
</dbReference>
<dbReference type="AlphaFoldDB" id="A0A5A5TGG5"/>
<gene>
    <name evidence="3" type="ORF">KDI_40210</name>
</gene>
<feature type="compositionally biased region" description="Low complexity" evidence="1">
    <location>
        <begin position="122"/>
        <end position="132"/>
    </location>
</feature>
<dbReference type="Proteomes" id="UP000322530">
    <property type="component" value="Unassembled WGS sequence"/>
</dbReference>
<evidence type="ECO:0000313" key="3">
    <source>
        <dbReference type="EMBL" id="GCF10457.1"/>
    </source>
</evidence>
<name>A0A5A5TGG5_9CHLR</name>
<dbReference type="InterPro" id="IPR019060">
    <property type="entry name" value="DUF2382"/>
</dbReference>
<dbReference type="PANTHER" id="PTHR38463">
    <property type="entry name" value="STRESS RESPONSE PROTEIN YSNF"/>
    <property type="match status" value="1"/>
</dbReference>
<evidence type="ECO:0000256" key="1">
    <source>
        <dbReference type="SAM" id="MobiDB-lite"/>
    </source>
</evidence>